<dbReference type="AlphaFoldDB" id="A0AB34IEL4"/>
<proteinExistence type="predicted"/>
<feature type="region of interest" description="Disordered" evidence="1">
    <location>
        <begin position="181"/>
        <end position="217"/>
    </location>
</feature>
<feature type="region of interest" description="Disordered" evidence="1">
    <location>
        <begin position="602"/>
        <end position="626"/>
    </location>
</feature>
<feature type="compositionally biased region" description="Low complexity" evidence="1">
    <location>
        <begin position="257"/>
        <end position="274"/>
    </location>
</feature>
<comment type="caution">
    <text evidence="2">The sequence shown here is derived from an EMBL/GenBank/DDBJ whole genome shotgun (WGS) entry which is preliminary data.</text>
</comment>
<feature type="region of interest" description="Disordered" evidence="1">
    <location>
        <begin position="450"/>
        <end position="510"/>
    </location>
</feature>
<evidence type="ECO:0008006" key="4">
    <source>
        <dbReference type="Google" id="ProtNLM"/>
    </source>
</evidence>
<reference evidence="2 3" key="1">
    <citation type="journal article" date="2024" name="Science">
        <title>Giant polyketide synthase enzymes in the biosynthesis of giant marine polyether toxins.</title>
        <authorList>
            <person name="Fallon T.R."/>
            <person name="Shende V.V."/>
            <person name="Wierzbicki I.H."/>
            <person name="Pendleton A.L."/>
            <person name="Watervoot N.F."/>
            <person name="Auber R.P."/>
            <person name="Gonzalez D.J."/>
            <person name="Wisecaver J.H."/>
            <person name="Moore B.S."/>
        </authorList>
    </citation>
    <scope>NUCLEOTIDE SEQUENCE [LARGE SCALE GENOMIC DNA]</scope>
    <source>
        <strain evidence="2 3">12B1</strain>
    </source>
</reference>
<organism evidence="2 3">
    <name type="scientific">Prymnesium parvum</name>
    <name type="common">Toxic golden alga</name>
    <dbReference type="NCBI Taxonomy" id="97485"/>
    <lineage>
        <taxon>Eukaryota</taxon>
        <taxon>Haptista</taxon>
        <taxon>Haptophyta</taxon>
        <taxon>Prymnesiophyceae</taxon>
        <taxon>Prymnesiales</taxon>
        <taxon>Prymnesiaceae</taxon>
        <taxon>Prymnesium</taxon>
    </lineage>
</organism>
<feature type="compositionally biased region" description="Basic residues" evidence="1">
    <location>
        <begin position="612"/>
        <end position="626"/>
    </location>
</feature>
<evidence type="ECO:0000313" key="2">
    <source>
        <dbReference type="EMBL" id="KAL1495950.1"/>
    </source>
</evidence>
<dbReference type="InterPro" id="IPR029071">
    <property type="entry name" value="Ubiquitin-like_domsf"/>
</dbReference>
<feature type="region of interest" description="Disordered" evidence="1">
    <location>
        <begin position="382"/>
        <end position="425"/>
    </location>
</feature>
<gene>
    <name evidence="2" type="ORF">AB1Y20_014592</name>
</gene>
<protein>
    <recommendedName>
        <fullName evidence="4">SAP domain-containing protein</fullName>
    </recommendedName>
</protein>
<sequence length="692" mass="76232">MEPIRLRVRTTTSVPQFEVAALPDVDFLDVLTAIAQHLQLPLSDLRVSRTGRWLEAGCTPRVYGLTTGAELVVHVRANHYREEAHTRRLRSKEARSAKSTKRAVYVGSSPAFTLKALPHDDVFKLVQVAAHRVGLPPQDVRLCTSIGGRAVEPGHSVVWYGLKDGQRLFLHTRAYKTLALGSPTIARPPSGRSGAPQPLERHGAPRPSSSIPAAVQAGDAEAEARALRVQALEWTYGSGILVLCDGAPLRRRICGSDAALSQQSSSASTRSARGARTRPETSHPGKRDDWLKDRQPHLGAPPLPLPPRRMPSLPGTTPPHTDRPLLARGEAGDRRRWGPDNACLANDTSSAAALEAAAMCMHEMRTSIVELQHVNERLHRQLASRSAPIHSHHRAALAHATDDDQESSVSSSTSEHSLSLNVDGRGPDYAAQLHRAHFHARQPRRACPAMWQYSTPSDGGSETGTERSEEEYSSTERSEEGYSSSSDVESHADDFRPLKPNASLRGWNQESPQELMGRIRNNAIPGYGEVYRSDAGVRTHAYTSDSESGYQADDRSGLSSEEQTSSGGNEESVYWRNHPDGRVQVVCGNRTWYIDAPDPVRNIRKEPAQRKSPLRSRRRAQSSYRHAPHRGFGHVQEEDALQFVCNELGLSSLGTKRQLIQRIQSHMASTKHHDLVAKRTTKLGSRRAKTIS</sequence>
<evidence type="ECO:0000256" key="1">
    <source>
        <dbReference type="SAM" id="MobiDB-lite"/>
    </source>
</evidence>
<name>A0AB34IEL4_PRYPA</name>
<feature type="compositionally biased region" description="Basic and acidic residues" evidence="1">
    <location>
        <begin position="488"/>
        <end position="497"/>
    </location>
</feature>
<dbReference type="SUPFAM" id="SSF54236">
    <property type="entry name" value="Ubiquitin-like"/>
    <property type="match status" value="2"/>
</dbReference>
<accession>A0AB34IEL4</accession>
<keyword evidence="3" id="KW-1185">Reference proteome</keyword>
<feature type="compositionally biased region" description="Pro residues" evidence="1">
    <location>
        <begin position="299"/>
        <end position="309"/>
    </location>
</feature>
<dbReference type="Proteomes" id="UP001515480">
    <property type="component" value="Unassembled WGS sequence"/>
</dbReference>
<feature type="compositionally biased region" description="Low complexity" evidence="1">
    <location>
        <begin position="407"/>
        <end position="419"/>
    </location>
</feature>
<evidence type="ECO:0000313" key="3">
    <source>
        <dbReference type="Proteomes" id="UP001515480"/>
    </source>
</evidence>
<feature type="compositionally biased region" description="Basic and acidic residues" evidence="1">
    <location>
        <begin position="277"/>
        <end position="296"/>
    </location>
</feature>
<feature type="region of interest" description="Disordered" evidence="1">
    <location>
        <begin position="540"/>
        <end position="576"/>
    </location>
</feature>
<feature type="region of interest" description="Disordered" evidence="1">
    <location>
        <begin position="257"/>
        <end position="326"/>
    </location>
</feature>
<feature type="compositionally biased region" description="Polar residues" evidence="1">
    <location>
        <begin position="557"/>
        <end position="569"/>
    </location>
</feature>
<dbReference type="EMBL" id="JBGBPQ010000030">
    <property type="protein sequence ID" value="KAL1495950.1"/>
    <property type="molecule type" value="Genomic_DNA"/>
</dbReference>